<feature type="transmembrane region" description="Helical" evidence="6">
    <location>
        <begin position="20"/>
        <end position="42"/>
    </location>
</feature>
<evidence type="ECO:0000256" key="4">
    <source>
        <dbReference type="ARBA" id="ARBA00022989"/>
    </source>
</evidence>
<evidence type="ECO:0000313" key="7">
    <source>
        <dbReference type="EMBL" id="CCH56972.1"/>
    </source>
</evidence>
<keyword evidence="8" id="KW-1185">Reference proteome</keyword>
<feature type="transmembrane region" description="Helical" evidence="6">
    <location>
        <begin position="101"/>
        <end position="121"/>
    </location>
</feature>
<keyword evidence="2" id="KW-1003">Cell membrane</keyword>
<feature type="transmembrane region" description="Helical" evidence="6">
    <location>
        <begin position="157"/>
        <end position="174"/>
    </location>
</feature>
<evidence type="ECO:0000256" key="6">
    <source>
        <dbReference type="SAM" id="Phobius"/>
    </source>
</evidence>
<dbReference type="STRING" id="1185876.BN8_06363"/>
<feature type="transmembrane region" description="Helical" evidence="6">
    <location>
        <begin position="338"/>
        <end position="357"/>
    </location>
</feature>
<feature type="transmembrane region" description="Helical" evidence="6">
    <location>
        <begin position="393"/>
        <end position="413"/>
    </location>
</feature>
<feature type="transmembrane region" description="Helical" evidence="6">
    <location>
        <begin position="127"/>
        <end position="145"/>
    </location>
</feature>
<evidence type="ECO:0000256" key="5">
    <source>
        <dbReference type="ARBA" id="ARBA00023136"/>
    </source>
</evidence>
<dbReference type="PANTHER" id="PTHR30250">
    <property type="entry name" value="PST FAMILY PREDICTED COLANIC ACID TRANSPORTER"/>
    <property type="match status" value="1"/>
</dbReference>
<keyword evidence="4 6" id="KW-1133">Transmembrane helix</keyword>
<feature type="transmembrane region" description="Helical" evidence="6">
    <location>
        <begin position="180"/>
        <end position="200"/>
    </location>
</feature>
<dbReference type="eggNOG" id="COG2244">
    <property type="taxonomic scope" value="Bacteria"/>
</dbReference>
<dbReference type="EMBL" id="CAIT01000010">
    <property type="protein sequence ID" value="CCH56972.1"/>
    <property type="molecule type" value="Genomic_DNA"/>
</dbReference>
<sequence>MNVLLFKQMLNRDRKFYGNLVALGVVQATNFIIPLLTFPYLIRTIGLEKFGVVSYGLSVMTYLNVIVDFGFIVSATRSVTLVKNDSQRLSDLYSSVTWTKLFLFILSTIIILLLTVFSDRFNKDQPLYFFSTIFVLGIAMMPTWLYQGMEQMRHITYINFATKIILIGALFTAVTKEEDYIYVIGIYGVANLITGLYGNWQAIRLYQIRLFFPKLSQIKQQLSQGLNIFITNLVIVLLNSSNLLILAFFVNDKALGSYGLSEKIVIALWQVLTVFSQAIYPVLCRLAQNSHEQLKQFIARTFLPFALGIFIVCLVIYIKAEYIVRFLTGHIDPEAVRVLKIMIWVPFAVCLNIPAYQTQLAYSVTGTNTKLYAIAAVINLALCSFLSYTWGAIGAAIAMICAQLIVTIGLYVITEYNFKQYSVLR</sequence>
<reference evidence="7 8" key="1">
    <citation type="journal article" date="2012" name="J. Bacteriol.">
        <title>Genome Sequence of the Filamentous Bacterium Fibrisoma limi BUZ 3T.</title>
        <authorList>
            <person name="Filippini M."/>
            <person name="Qi W."/>
            <person name="Jaenicke S."/>
            <person name="Goesmann A."/>
            <person name="Smits T.H."/>
            <person name="Bagheri H.C."/>
        </authorList>
    </citation>
    <scope>NUCLEOTIDE SEQUENCE [LARGE SCALE GENOMIC DNA]</scope>
    <source>
        <strain evidence="8">BUZ 3T</strain>
    </source>
</reference>
<dbReference type="Pfam" id="PF01943">
    <property type="entry name" value="Polysacc_synt"/>
    <property type="match status" value="1"/>
</dbReference>
<dbReference type="GO" id="GO:0005886">
    <property type="term" value="C:plasma membrane"/>
    <property type="evidence" value="ECO:0007669"/>
    <property type="project" value="UniProtKB-SubCell"/>
</dbReference>
<feature type="transmembrane region" description="Helical" evidence="6">
    <location>
        <begin position="264"/>
        <end position="285"/>
    </location>
</feature>
<evidence type="ECO:0000256" key="3">
    <source>
        <dbReference type="ARBA" id="ARBA00022692"/>
    </source>
</evidence>
<feature type="transmembrane region" description="Helical" evidence="6">
    <location>
        <begin position="297"/>
        <end position="318"/>
    </location>
</feature>
<feature type="transmembrane region" description="Helical" evidence="6">
    <location>
        <begin position="369"/>
        <end position="387"/>
    </location>
</feature>
<keyword evidence="3 6" id="KW-0812">Transmembrane</keyword>
<dbReference type="OrthoDB" id="9815702at2"/>
<accession>I2GSU3</accession>
<dbReference type="Proteomes" id="UP000009309">
    <property type="component" value="Unassembled WGS sequence"/>
</dbReference>
<organism evidence="7 8">
    <name type="scientific">Fibrisoma limi BUZ 3</name>
    <dbReference type="NCBI Taxonomy" id="1185876"/>
    <lineage>
        <taxon>Bacteria</taxon>
        <taxon>Pseudomonadati</taxon>
        <taxon>Bacteroidota</taxon>
        <taxon>Cytophagia</taxon>
        <taxon>Cytophagales</taxon>
        <taxon>Spirosomataceae</taxon>
        <taxon>Fibrisoma</taxon>
    </lineage>
</organism>
<dbReference type="InterPro" id="IPR002797">
    <property type="entry name" value="Polysacc_synth"/>
</dbReference>
<evidence type="ECO:0000313" key="8">
    <source>
        <dbReference type="Proteomes" id="UP000009309"/>
    </source>
</evidence>
<evidence type="ECO:0000256" key="1">
    <source>
        <dbReference type="ARBA" id="ARBA00004651"/>
    </source>
</evidence>
<dbReference type="RefSeq" id="WP_009285533.1">
    <property type="nucleotide sequence ID" value="NZ_CAIT01000010.1"/>
</dbReference>
<gene>
    <name evidence="7" type="ORF">BN8_06363</name>
</gene>
<proteinExistence type="predicted"/>
<dbReference type="PANTHER" id="PTHR30250:SF11">
    <property type="entry name" value="O-ANTIGEN TRANSPORTER-RELATED"/>
    <property type="match status" value="1"/>
</dbReference>
<protein>
    <submittedName>
        <fullName evidence="7">Putative O-antigen transporter</fullName>
    </submittedName>
</protein>
<dbReference type="InterPro" id="IPR050833">
    <property type="entry name" value="Poly_Biosynth_Transport"/>
</dbReference>
<keyword evidence="5 6" id="KW-0472">Membrane</keyword>
<evidence type="ECO:0000256" key="2">
    <source>
        <dbReference type="ARBA" id="ARBA00022475"/>
    </source>
</evidence>
<feature type="transmembrane region" description="Helical" evidence="6">
    <location>
        <begin position="226"/>
        <end position="249"/>
    </location>
</feature>
<name>I2GSU3_9BACT</name>
<feature type="transmembrane region" description="Helical" evidence="6">
    <location>
        <begin position="62"/>
        <end position="80"/>
    </location>
</feature>
<dbReference type="AlphaFoldDB" id="I2GSU3"/>
<comment type="subcellular location">
    <subcellularLocation>
        <location evidence="1">Cell membrane</location>
        <topology evidence="1">Multi-pass membrane protein</topology>
    </subcellularLocation>
</comment>
<comment type="caution">
    <text evidence="7">The sequence shown here is derived from an EMBL/GenBank/DDBJ whole genome shotgun (WGS) entry which is preliminary data.</text>
</comment>